<name>A0A828Z1N2_9LEPT</name>
<sequence>MLNVEFRTLYYVEMSKTFKKLRICFKTLECRNVLDGT</sequence>
<gene>
    <name evidence="1" type="ORF">LEP1GSC036_1254</name>
</gene>
<reference evidence="1 2" key="1">
    <citation type="submission" date="2012-10" db="EMBL/GenBank/DDBJ databases">
        <authorList>
            <person name="Harkins D.M."/>
            <person name="Durkin A.S."/>
            <person name="Brinkac L.M."/>
            <person name="Haft D.H."/>
            <person name="Selengut J.D."/>
            <person name="Sanka R."/>
            <person name="DePew J."/>
            <person name="Purushe J."/>
            <person name="Whelen A.C."/>
            <person name="Vinetz J.M."/>
            <person name="Sutton G.G."/>
            <person name="Nierman W.C."/>
            <person name="Fouts D.E."/>
        </authorList>
    </citation>
    <scope>NUCLEOTIDE SEQUENCE [LARGE SCALE GENOMIC DNA]</scope>
    <source>
        <strain evidence="1 2">2006001853</strain>
    </source>
</reference>
<organism evidence="1 2">
    <name type="scientific">Leptospira weilii str. 2006001853</name>
    <dbReference type="NCBI Taxonomy" id="1001589"/>
    <lineage>
        <taxon>Bacteria</taxon>
        <taxon>Pseudomonadati</taxon>
        <taxon>Spirochaetota</taxon>
        <taxon>Spirochaetia</taxon>
        <taxon>Leptospirales</taxon>
        <taxon>Leptospiraceae</taxon>
        <taxon>Leptospira</taxon>
    </lineage>
</organism>
<proteinExistence type="predicted"/>
<evidence type="ECO:0000313" key="1">
    <source>
        <dbReference type="EMBL" id="EKR63881.1"/>
    </source>
</evidence>
<protein>
    <submittedName>
        <fullName evidence="1">Uncharacterized protein</fullName>
    </submittedName>
</protein>
<evidence type="ECO:0000313" key="2">
    <source>
        <dbReference type="Proteomes" id="UP000001338"/>
    </source>
</evidence>
<comment type="caution">
    <text evidence="1">The sequence shown here is derived from an EMBL/GenBank/DDBJ whole genome shotgun (WGS) entry which is preliminary data.</text>
</comment>
<dbReference type="EMBL" id="AFLV02000053">
    <property type="protein sequence ID" value="EKR63881.1"/>
    <property type="molecule type" value="Genomic_DNA"/>
</dbReference>
<dbReference type="Proteomes" id="UP000001338">
    <property type="component" value="Unassembled WGS sequence"/>
</dbReference>
<dbReference type="AlphaFoldDB" id="A0A828Z1N2"/>
<accession>A0A828Z1N2</accession>